<dbReference type="GO" id="GO:0001216">
    <property type="term" value="F:DNA-binding transcription activator activity"/>
    <property type="evidence" value="ECO:0007669"/>
    <property type="project" value="InterPro"/>
</dbReference>
<gene>
    <name evidence="2" type="ORF">BECKH772A_GA0070896_100537</name>
    <name evidence="3" type="ORF">BECKH772B_GA0070898_100547</name>
    <name evidence="4" type="ORF">BECKH772C_GA0070978_100517</name>
</gene>
<dbReference type="EMBL" id="CAADFG010000053">
    <property type="protein sequence ID" value="VFJ93144.1"/>
    <property type="molecule type" value="Genomic_DNA"/>
</dbReference>
<dbReference type="AlphaFoldDB" id="A0A450V7D8"/>
<protein>
    <submittedName>
        <fullName evidence="4">Sigma-54, DNA binding domain</fullName>
    </submittedName>
</protein>
<dbReference type="Pfam" id="PF04552">
    <property type="entry name" value="Sigma54_DBD"/>
    <property type="match status" value="1"/>
</dbReference>
<dbReference type="EMBL" id="CAADFJ010000051">
    <property type="protein sequence ID" value="VFK00698.1"/>
    <property type="molecule type" value="Genomic_DNA"/>
</dbReference>
<evidence type="ECO:0000313" key="4">
    <source>
        <dbReference type="EMBL" id="VFK00698.1"/>
    </source>
</evidence>
<dbReference type="PROSITE" id="PS50044">
    <property type="entry name" value="SIGMA54_3"/>
    <property type="match status" value="1"/>
</dbReference>
<feature type="domain" description="RNA polymerase sigma factor 54 DNA-binding" evidence="1">
    <location>
        <begin position="5"/>
        <end position="48"/>
    </location>
</feature>
<evidence type="ECO:0000313" key="2">
    <source>
        <dbReference type="EMBL" id="VFJ93144.1"/>
    </source>
</evidence>
<evidence type="ECO:0000259" key="1">
    <source>
        <dbReference type="Pfam" id="PF04552"/>
    </source>
</evidence>
<organism evidence="4">
    <name type="scientific">Candidatus Kentrum eta</name>
    <dbReference type="NCBI Taxonomy" id="2126337"/>
    <lineage>
        <taxon>Bacteria</taxon>
        <taxon>Pseudomonadati</taxon>
        <taxon>Pseudomonadota</taxon>
        <taxon>Gammaproteobacteria</taxon>
        <taxon>Candidatus Kentrum</taxon>
    </lineage>
</organism>
<accession>A0A450V7D8</accession>
<proteinExistence type="predicted"/>
<dbReference type="Gene3D" id="1.10.10.60">
    <property type="entry name" value="Homeodomain-like"/>
    <property type="match status" value="1"/>
</dbReference>
<evidence type="ECO:0000313" key="3">
    <source>
        <dbReference type="EMBL" id="VFJ94032.1"/>
    </source>
</evidence>
<name>A0A450V7D8_9GAMM</name>
<dbReference type="InterPro" id="IPR007634">
    <property type="entry name" value="RNA_pol_sigma_54_DNA-bd"/>
</dbReference>
<sequence length="77" mass="8601">MPVDKTSSTAVCALIKRLVAAENARKPENDAKLAEFLSEQGINVARRMLPSTWKRLEFHLRIEGGSCRNEPCYTSHG</sequence>
<reference evidence="4" key="1">
    <citation type="submission" date="2019-02" db="EMBL/GenBank/DDBJ databases">
        <authorList>
            <person name="Gruber-Vodicka R. H."/>
            <person name="Seah K. B. B."/>
        </authorList>
    </citation>
    <scope>NUCLEOTIDE SEQUENCE</scope>
    <source>
        <strain evidence="4">BECK_SA2B12</strain>
        <strain evidence="2">BECK_SA2B15</strain>
        <strain evidence="3">BECK_SA2B20</strain>
    </source>
</reference>
<dbReference type="EMBL" id="CAADFI010000054">
    <property type="protein sequence ID" value="VFJ94032.1"/>
    <property type="molecule type" value="Genomic_DNA"/>
</dbReference>